<dbReference type="GeneID" id="89944480"/>
<dbReference type="GO" id="GO:0005506">
    <property type="term" value="F:iron ion binding"/>
    <property type="evidence" value="ECO:0007669"/>
    <property type="project" value="InterPro"/>
</dbReference>
<name>A0AAN7DH78_9FUNG</name>
<dbReference type="InterPro" id="IPR001128">
    <property type="entry name" value="Cyt_P450"/>
</dbReference>
<accession>A0AAN7DH78</accession>
<proteinExistence type="predicted"/>
<dbReference type="EMBL" id="JASEJX010000013">
    <property type="protein sequence ID" value="KAK4517442.1"/>
    <property type="molecule type" value="Genomic_DNA"/>
</dbReference>
<evidence type="ECO:0008006" key="3">
    <source>
        <dbReference type="Google" id="ProtNLM"/>
    </source>
</evidence>
<dbReference type="Proteomes" id="UP001304243">
    <property type="component" value="Unassembled WGS sequence"/>
</dbReference>
<dbReference type="Gene3D" id="1.10.630.10">
    <property type="entry name" value="Cytochrome P450"/>
    <property type="match status" value="1"/>
</dbReference>
<evidence type="ECO:0000313" key="1">
    <source>
        <dbReference type="EMBL" id="KAK4517442.1"/>
    </source>
</evidence>
<dbReference type="GO" id="GO:0004497">
    <property type="term" value="F:monooxygenase activity"/>
    <property type="evidence" value="ECO:0007669"/>
    <property type="project" value="InterPro"/>
</dbReference>
<dbReference type="GO" id="GO:0016705">
    <property type="term" value="F:oxidoreductase activity, acting on paired donors, with incorporation or reduction of molecular oxygen"/>
    <property type="evidence" value="ECO:0007669"/>
    <property type="project" value="InterPro"/>
</dbReference>
<dbReference type="SUPFAM" id="SSF48264">
    <property type="entry name" value="Cytochrome P450"/>
    <property type="match status" value="1"/>
</dbReference>
<evidence type="ECO:0000313" key="2">
    <source>
        <dbReference type="Proteomes" id="UP001304243"/>
    </source>
</evidence>
<gene>
    <name evidence="1" type="ORF">ATC70_000778</name>
</gene>
<keyword evidence="2" id="KW-1185">Reference proteome</keyword>
<dbReference type="RefSeq" id="XP_064684108.1">
    <property type="nucleotide sequence ID" value="XM_064820188.1"/>
</dbReference>
<dbReference type="Pfam" id="PF00067">
    <property type="entry name" value="p450"/>
    <property type="match status" value="1"/>
</dbReference>
<protein>
    <recommendedName>
        <fullName evidence="3">Cytochrome P450</fullName>
    </recommendedName>
</protein>
<dbReference type="GO" id="GO:0020037">
    <property type="term" value="F:heme binding"/>
    <property type="evidence" value="ECO:0007669"/>
    <property type="project" value="InterPro"/>
</dbReference>
<comment type="caution">
    <text evidence="1">The sequence shown here is derived from an EMBL/GenBank/DDBJ whole genome shotgun (WGS) entry which is preliminary data.</text>
</comment>
<sequence length="56" mass="6085">MPYVNMVIRETLRIMGSCGSSQPRIATEDTQLGAYFISKGTIVTVDIVSLQHDAGI</sequence>
<dbReference type="InterPro" id="IPR036396">
    <property type="entry name" value="Cyt_P450_sf"/>
</dbReference>
<dbReference type="AlphaFoldDB" id="A0AAN7DH78"/>
<reference evidence="1 2" key="1">
    <citation type="submission" date="2022-11" db="EMBL/GenBank/DDBJ databases">
        <title>Mucor velutinosus strain NIH1002 WGS.</title>
        <authorList>
            <person name="Subramanian P."/>
            <person name="Mullikin J.C."/>
            <person name="Segre J.A."/>
            <person name="Zelazny A.M."/>
        </authorList>
    </citation>
    <scope>NUCLEOTIDE SEQUENCE [LARGE SCALE GENOMIC DNA]</scope>
    <source>
        <strain evidence="1 2">NIH1002</strain>
    </source>
</reference>
<organism evidence="1 2">
    <name type="scientific">Mucor velutinosus</name>
    <dbReference type="NCBI Taxonomy" id="708070"/>
    <lineage>
        <taxon>Eukaryota</taxon>
        <taxon>Fungi</taxon>
        <taxon>Fungi incertae sedis</taxon>
        <taxon>Mucoromycota</taxon>
        <taxon>Mucoromycotina</taxon>
        <taxon>Mucoromycetes</taxon>
        <taxon>Mucorales</taxon>
        <taxon>Mucorineae</taxon>
        <taxon>Mucoraceae</taxon>
        <taxon>Mucor</taxon>
    </lineage>
</organism>